<dbReference type="Pfam" id="PF01627">
    <property type="entry name" value="Hpt"/>
    <property type="match status" value="1"/>
</dbReference>
<evidence type="ECO:0000256" key="1">
    <source>
        <dbReference type="ARBA" id="ARBA00023012"/>
    </source>
</evidence>
<dbReference type="EMBL" id="LN681231">
    <property type="protein sequence ID" value="CEK26527.1"/>
    <property type="molecule type" value="Genomic_DNA"/>
</dbReference>
<dbReference type="AlphaFoldDB" id="A0A085U461"/>
<dbReference type="Gene3D" id="1.20.120.160">
    <property type="entry name" value="HPT domain"/>
    <property type="match status" value="1"/>
</dbReference>
<evidence type="ECO:0000313" key="4">
    <source>
        <dbReference type="EMBL" id="CEK26527.1"/>
    </source>
</evidence>
<dbReference type="STRING" id="29486.UGYR_13645"/>
<sequence>MHSPELVAAFHVAIHDYSTSIQNALAAADLKKAQHISHKVLGLCQIFDRPDLAELCESLENAKSLSSASIELEKLLARMQ</sequence>
<keyword evidence="2" id="KW-0597">Phosphoprotein</keyword>
<dbReference type="OrthoDB" id="6479245at2"/>
<dbReference type="SUPFAM" id="SSF47226">
    <property type="entry name" value="Histidine-containing phosphotransfer domain, HPT domain"/>
    <property type="match status" value="1"/>
</dbReference>
<dbReference type="PATRIC" id="fig|29486.44.peg.2922"/>
<dbReference type="InterPro" id="IPR008207">
    <property type="entry name" value="Sig_transdc_His_kin_Hpt_dom"/>
</dbReference>
<dbReference type="RefSeq" id="WP_004722145.1">
    <property type="nucleotide sequence ID" value="NZ_CABIHR010000012.1"/>
</dbReference>
<accession>A0A085U461</accession>
<evidence type="ECO:0000313" key="6">
    <source>
        <dbReference type="Proteomes" id="UP000255169"/>
    </source>
</evidence>
<dbReference type="PROSITE" id="PS50894">
    <property type="entry name" value="HPT"/>
    <property type="match status" value="1"/>
</dbReference>
<evidence type="ECO:0000256" key="2">
    <source>
        <dbReference type="PROSITE-ProRule" id="PRU00110"/>
    </source>
</evidence>
<dbReference type="GO" id="GO:0004672">
    <property type="term" value="F:protein kinase activity"/>
    <property type="evidence" value="ECO:0007669"/>
    <property type="project" value="UniProtKB-ARBA"/>
</dbReference>
<evidence type="ECO:0000259" key="3">
    <source>
        <dbReference type="PROSITE" id="PS50894"/>
    </source>
</evidence>
<protein>
    <submittedName>
        <fullName evidence="5">Hpt domain</fullName>
    </submittedName>
</protein>
<reference evidence="4" key="1">
    <citation type="journal article" date="2015" name="Genome Announc.">
        <title>Complete Genome Sequence of Yersinia ruckeri Strain CSF007-82, Etiologic Agent of Red Mouth Disease in Salmonid Fish.</title>
        <authorList>
            <person name="Nelson M.C."/>
            <person name="LaPatra S.E."/>
            <person name="Welch T.J."/>
            <person name="Graf J."/>
        </authorList>
    </citation>
    <scope>NUCLEOTIDE SEQUENCE</scope>
    <source>
        <strain evidence="4">CSF007-82</strain>
    </source>
</reference>
<keyword evidence="6" id="KW-1185">Reference proteome</keyword>
<dbReference type="EMBL" id="UHJG01000001">
    <property type="protein sequence ID" value="SUQ00089.1"/>
    <property type="molecule type" value="Genomic_DNA"/>
</dbReference>
<dbReference type="Proteomes" id="UP000255169">
    <property type="component" value="Unassembled WGS sequence"/>
</dbReference>
<dbReference type="GO" id="GO:0000160">
    <property type="term" value="P:phosphorelay signal transduction system"/>
    <property type="evidence" value="ECO:0007669"/>
    <property type="project" value="UniProtKB-KW"/>
</dbReference>
<feature type="modified residue" description="Phosphohistidine" evidence="2">
    <location>
        <position position="38"/>
    </location>
</feature>
<evidence type="ECO:0000313" key="5">
    <source>
        <dbReference type="EMBL" id="SUQ00089.1"/>
    </source>
</evidence>
<proteinExistence type="predicted"/>
<dbReference type="InterPro" id="IPR036641">
    <property type="entry name" value="HPT_dom_sf"/>
</dbReference>
<dbReference type="KEGG" id="yrb:UGYR_13645"/>
<organism evidence="4">
    <name type="scientific">Yersinia ruckeri</name>
    <dbReference type="NCBI Taxonomy" id="29486"/>
    <lineage>
        <taxon>Bacteria</taxon>
        <taxon>Pseudomonadati</taxon>
        <taxon>Pseudomonadota</taxon>
        <taxon>Gammaproteobacteria</taxon>
        <taxon>Enterobacterales</taxon>
        <taxon>Yersiniaceae</taxon>
        <taxon>Yersinia</taxon>
    </lineage>
</organism>
<name>A0A085U461_YERRU</name>
<keyword evidence="1" id="KW-0902">Two-component regulatory system</keyword>
<dbReference type="GeneID" id="66878501"/>
<reference evidence="5 6" key="2">
    <citation type="submission" date="2018-06" db="EMBL/GenBank/DDBJ databases">
        <authorList>
            <consortium name="Pathogen Informatics"/>
            <person name="Doyle S."/>
        </authorList>
    </citation>
    <scope>NUCLEOTIDE SEQUENCE [LARGE SCALE GENOMIC DNA]</scope>
    <source>
        <strain evidence="5 6">NCTC10476</strain>
    </source>
</reference>
<feature type="domain" description="HPt" evidence="3">
    <location>
        <begin position="1"/>
        <end position="80"/>
    </location>
</feature>
<gene>
    <name evidence="4" type="ORF">CSF007_3740</name>
    <name evidence="5" type="ORF">NCTC10476_01362</name>
</gene>